<organism evidence="1 2">
    <name type="scientific">Perkinsus olseni</name>
    <name type="common">Perkinsus atlanticus</name>
    <dbReference type="NCBI Taxonomy" id="32597"/>
    <lineage>
        <taxon>Eukaryota</taxon>
        <taxon>Sar</taxon>
        <taxon>Alveolata</taxon>
        <taxon>Perkinsozoa</taxon>
        <taxon>Perkinsea</taxon>
        <taxon>Perkinsida</taxon>
        <taxon>Perkinsidae</taxon>
        <taxon>Perkinsus</taxon>
    </lineage>
</organism>
<sequence length="314" mass="35079">MFIRHGVLMAAHHSSGKLALVPPFSPAATPHLHITYGKGYILGHCYDPAEDKLYILTARARSCWLYVHSLAEDASPRTRSVSVQGMADFGNGCPLWRVEMASVGGRVYLFGSPSFFQDDPRLICLDAWDSASSVIRAQVIRHFADSQSFKPISLVVSDEQHQDECVLCVVYCDRSEGWVYQRLSVIHRGGKVSSVCSGSWPLRGHGPMVMEYRLLRRNLLLVRVSKDEDGMVYSHSLCDERGHDLGMARAQRTPLEATQTLIADDGTIYIKSGGRQSAVDCVHAFYTQARQLTDRKTSTWFFAAKSRHTNPDEV</sequence>
<proteinExistence type="predicted"/>
<gene>
    <name evidence="1" type="ORF">FOZ60_013745</name>
</gene>
<evidence type="ECO:0000313" key="1">
    <source>
        <dbReference type="EMBL" id="KAF4680304.1"/>
    </source>
</evidence>
<comment type="caution">
    <text evidence="1">The sequence shown here is derived from an EMBL/GenBank/DDBJ whole genome shotgun (WGS) entry which is preliminary data.</text>
</comment>
<accession>A0A7J6N982</accession>
<reference evidence="1 2" key="1">
    <citation type="submission" date="2020-04" db="EMBL/GenBank/DDBJ databases">
        <title>Perkinsus olseni comparative genomics.</title>
        <authorList>
            <person name="Bogema D.R."/>
        </authorList>
    </citation>
    <scope>NUCLEOTIDE SEQUENCE [LARGE SCALE GENOMIC DNA]</scope>
    <source>
        <strain evidence="1">00978-12</strain>
    </source>
</reference>
<dbReference type="Proteomes" id="UP000541610">
    <property type="component" value="Unassembled WGS sequence"/>
</dbReference>
<dbReference type="EMBL" id="JABANP010000623">
    <property type="protein sequence ID" value="KAF4680304.1"/>
    <property type="molecule type" value="Genomic_DNA"/>
</dbReference>
<protein>
    <submittedName>
        <fullName evidence="1">Uncharacterized protein</fullName>
    </submittedName>
</protein>
<name>A0A7J6N982_PEROL</name>
<evidence type="ECO:0000313" key="2">
    <source>
        <dbReference type="Proteomes" id="UP000541610"/>
    </source>
</evidence>
<dbReference type="AlphaFoldDB" id="A0A7J6N982"/>